<comment type="caution">
    <text evidence="4">The sequence shown here is derived from an EMBL/GenBank/DDBJ whole genome shotgun (WGS) entry which is preliminary data.</text>
</comment>
<dbReference type="PANTHER" id="PTHR43638:SF3">
    <property type="entry name" value="ALDEHYDE REDUCTASE"/>
    <property type="match status" value="1"/>
</dbReference>
<protein>
    <submittedName>
        <fullName evidence="4">NADP-dependent oxidoreductase domain-containing protein</fullName>
    </submittedName>
</protein>
<keyword evidence="5" id="KW-1185">Reference proteome</keyword>
<organism evidence="4 5">
    <name type="scientific">Apodospora peruviana</name>
    <dbReference type="NCBI Taxonomy" id="516989"/>
    <lineage>
        <taxon>Eukaryota</taxon>
        <taxon>Fungi</taxon>
        <taxon>Dikarya</taxon>
        <taxon>Ascomycota</taxon>
        <taxon>Pezizomycotina</taxon>
        <taxon>Sordariomycetes</taxon>
        <taxon>Sordariomycetidae</taxon>
        <taxon>Sordariales</taxon>
        <taxon>Lasiosphaeriaceae</taxon>
        <taxon>Apodospora</taxon>
    </lineage>
</organism>
<evidence type="ECO:0000259" key="3">
    <source>
        <dbReference type="Pfam" id="PF00248"/>
    </source>
</evidence>
<reference evidence="4" key="1">
    <citation type="journal article" date="2023" name="Mol. Phylogenet. Evol.">
        <title>Genome-scale phylogeny and comparative genomics of the fungal order Sordariales.</title>
        <authorList>
            <person name="Hensen N."/>
            <person name="Bonometti L."/>
            <person name="Westerberg I."/>
            <person name="Brannstrom I.O."/>
            <person name="Guillou S."/>
            <person name="Cros-Aarteil S."/>
            <person name="Calhoun S."/>
            <person name="Haridas S."/>
            <person name="Kuo A."/>
            <person name="Mondo S."/>
            <person name="Pangilinan J."/>
            <person name="Riley R."/>
            <person name="LaButti K."/>
            <person name="Andreopoulos B."/>
            <person name="Lipzen A."/>
            <person name="Chen C."/>
            <person name="Yan M."/>
            <person name="Daum C."/>
            <person name="Ng V."/>
            <person name="Clum A."/>
            <person name="Steindorff A."/>
            <person name="Ohm R.A."/>
            <person name="Martin F."/>
            <person name="Silar P."/>
            <person name="Natvig D.O."/>
            <person name="Lalanne C."/>
            <person name="Gautier V."/>
            <person name="Ament-Velasquez S.L."/>
            <person name="Kruys A."/>
            <person name="Hutchinson M.I."/>
            <person name="Powell A.J."/>
            <person name="Barry K."/>
            <person name="Miller A.N."/>
            <person name="Grigoriev I.V."/>
            <person name="Debuchy R."/>
            <person name="Gladieux P."/>
            <person name="Hiltunen Thoren M."/>
            <person name="Johannesson H."/>
        </authorList>
    </citation>
    <scope>NUCLEOTIDE SEQUENCE</scope>
    <source>
        <strain evidence="4">CBS 118394</strain>
    </source>
</reference>
<dbReference type="InterPro" id="IPR020471">
    <property type="entry name" value="AKR"/>
</dbReference>
<dbReference type="Gene3D" id="3.20.20.100">
    <property type="entry name" value="NADP-dependent oxidoreductase domain"/>
    <property type="match status" value="1"/>
</dbReference>
<feature type="region of interest" description="Disordered" evidence="2">
    <location>
        <begin position="246"/>
        <end position="267"/>
    </location>
</feature>
<gene>
    <name evidence="4" type="ORF">B0H66DRAFT_609839</name>
</gene>
<dbReference type="InterPro" id="IPR023210">
    <property type="entry name" value="NADP_OxRdtase_dom"/>
</dbReference>
<dbReference type="Proteomes" id="UP001283341">
    <property type="component" value="Unassembled WGS sequence"/>
</dbReference>
<name>A0AAE0IQ42_9PEZI</name>
<dbReference type="Pfam" id="PF00248">
    <property type="entry name" value="Aldo_ket_red"/>
    <property type="match status" value="1"/>
</dbReference>
<proteinExistence type="predicted"/>
<sequence length="340" mass="37506">MQTALQKGLSFGMSAVSGIHSGKPRWADHALAGKNILPESFCLDTKARVKFQSSTGHTIDASYHWNENELPAVKEAWKTLYDAGIDLINTAEAYANGGSEAIVGKLVAGLPRDSFVRQTRWLSTPFKAANFVHPVDAAVKSLECLKLEYVDIYLVHGPIHPQSIASGAKGMAHCVEQGLARAVGVANYGQDDMLKFRDELAKYNIPLATNQCEFNMLRRHPELSELTEACRTNNIVFQSYSSPAQSRLTGKHTKENPPPKSYRFSSYDMDDIEPTLETLRAIAQKLGKSMASVALNYNIRKGALPLDAVDALEWRLAPEEMVEIDKVSVVGRITSLWQQG</sequence>
<dbReference type="PANTHER" id="PTHR43638">
    <property type="entry name" value="OXIDOREDUCTASE, ALDO/KETO REDUCTASE FAMILY PROTEIN"/>
    <property type="match status" value="1"/>
</dbReference>
<dbReference type="AlphaFoldDB" id="A0AAE0IQ42"/>
<feature type="domain" description="NADP-dependent oxidoreductase" evidence="3">
    <location>
        <begin position="64"/>
        <end position="302"/>
    </location>
</feature>
<reference evidence="4" key="2">
    <citation type="submission" date="2023-06" db="EMBL/GenBank/DDBJ databases">
        <authorList>
            <consortium name="Lawrence Berkeley National Laboratory"/>
            <person name="Haridas S."/>
            <person name="Hensen N."/>
            <person name="Bonometti L."/>
            <person name="Westerberg I."/>
            <person name="Brannstrom I.O."/>
            <person name="Guillou S."/>
            <person name="Cros-Aarteil S."/>
            <person name="Calhoun S."/>
            <person name="Kuo A."/>
            <person name="Mondo S."/>
            <person name="Pangilinan J."/>
            <person name="Riley R."/>
            <person name="Labutti K."/>
            <person name="Andreopoulos B."/>
            <person name="Lipzen A."/>
            <person name="Chen C."/>
            <person name="Yanf M."/>
            <person name="Daum C."/>
            <person name="Ng V."/>
            <person name="Clum A."/>
            <person name="Steindorff A."/>
            <person name="Ohm R."/>
            <person name="Martin F."/>
            <person name="Silar P."/>
            <person name="Natvig D."/>
            <person name="Lalanne C."/>
            <person name="Gautier V."/>
            <person name="Ament-Velasquez S.L."/>
            <person name="Kruys A."/>
            <person name="Hutchinson M.I."/>
            <person name="Powell A.J."/>
            <person name="Barry K."/>
            <person name="Miller A.N."/>
            <person name="Grigoriev I.V."/>
            <person name="Debuchy R."/>
            <person name="Gladieux P."/>
            <person name="Thoren M.H."/>
            <person name="Johannesson H."/>
        </authorList>
    </citation>
    <scope>NUCLEOTIDE SEQUENCE</scope>
    <source>
        <strain evidence="4">CBS 118394</strain>
    </source>
</reference>
<keyword evidence="1" id="KW-0560">Oxidoreductase</keyword>
<dbReference type="GO" id="GO:0016491">
    <property type="term" value="F:oxidoreductase activity"/>
    <property type="evidence" value="ECO:0007669"/>
    <property type="project" value="UniProtKB-KW"/>
</dbReference>
<dbReference type="InterPro" id="IPR036812">
    <property type="entry name" value="NAD(P)_OxRdtase_dom_sf"/>
</dbReference>
<dbReference type="PRINTS" id="PR00069">
    <property type="entry name" value="ALDKETRDTASE"/>
</dbReference>
<evidence type="ECO:0000313" key="4">
    <source>
        <dbReference type="EMBL" id="KAK3329154.1"/>
    </source>
</evidence>
<evidence type="ECO:0000256" key="1">
    <source>
        <dbReference type="ARBA" id="ARBA00023002"/>
    </source>
</evidence>
<accession>A0AAE0IQ42</accession>
<dbReference type="EMBL" id="JAUEDM010000001">
    <property type="protein sequence ID" value="KAK3329154.1"/>
    <property type="molecule type" value="Genomic_DNA"/>
</dbReference>
<evidence type="ECO:0000256" key="2">
    <source>
        <dbReference type="SAM" id="MobiDB-lite"/>
    </source>
</evidence>
<dbReference type="SUPFAM" id="SSF51430">
    <property type="entry name" value="NAD(P)-linked oxidoreductase"/>
    <property type="match status" value="1"/>
</dbReference>
<evidence type="ECO:0000313" key="5">
    <source>
        <dbReference type="Proteomes" id="UP001283341"/>
    </source>
</evidence>